<gene>
    <name evidence="1" type="ORF">FIV34_12680</name>
</gene>
<evidence type="ECO:0000313" key="2">
    <source>
        <dbReference type="Proteomes" id="UP000316093"/>
    </source>
</evidence>
<dbReference type="AlphaFoldDB" id="A0A4Y5Z6Z7"/>
<protein>
    <submittedName>
        <fullName evidence="1">Uncharacterized protein</fullName>
    </submittedName>
</protein>
<reference evidence="1 2" key="1">
    <citation type="submission" date="2019-06" db="EMBL/GenBank/DDBJ databases">
        <title>A complete genome sequence for Luteibacter pinisoli MAH-14.</title>
        <authorList>
            <person name="Baltrus D.A."/>
        </authorList>
    </citation>
    <scope>NUCLEOTIDE SEQUENCE [LARGE SCALE GENOMIC DNA]</scope>
    <source>
        <strain evidence="1 2">MAH-14</strain>
    </source>
</reference>
<dbReference type="EMBL" id="CP041046">
    <property type="protein sequence ID" value="QDE40008.1"/>
    <property type="molecule type" value="Genomic_DNA"/>
</dbReference>
<sequence>MIKDSARVSSLHGLAEMLRQLYTARQAKAADILLERVPRADLEQLLGESSAFLGARVRYAIEDALRHRKAAADDNAQGTLRAIAAVLNAWLHDGRRLAIRAVLRELSADELAELAALPDIHDEVASMTSDFTGGIAP</sequence>
<evidence type="ECO:0000313" key="1">
    <source>
        <dbReference type="EMBL" id="QDE40008.1"/>
    </source>
</evidence>
<keyword evidence="2" id="KW-1185">Reference proteome</keyword>
<name>A0A4Y5Z6Z7_9GAMM</name>
<dbReference type="OrthoDB" id="5953947at2"/>
<dbReference type="RefSeq" id="WP_139983301.1">
    <property type="nucleotide sequence ID" value="NZ_CP041046.1"/>
</dbReference>
<accession>A0A4Y5Z6Z7</accession>
<dbReference type="Proteomes" id="UP000316093">
    <property type="component" value="Chromosome"/>
</dbReference>
<dbReference type="KEGG" id="lpy:FIV34_12680"/>
<proteinExistence type="predicted"/>
<organism evidence="1 2">
    <name type="scientific">Luteibacter pinisoli</name>
    <dbReference type="NCBI Taxonomy" id="2589080"/>
    <lineage>
        <taxon>Bacteria</taxon>
        <taxon>Pseudomonadati</taxon>
        <taxon>Pseudomonadota</taxon>
        <taxon>Gammaproteobacteria</taxon>
        <taxon>Lysobacterales</taxon>
        <taxon>Rhodanobacteraceae</taxon>
        <taxon>Luteibacter</taxon>
    </lineage>
</organism>